<evidence type="ECO:0000256" key="3">
    <source>
        <dbReference type="ARBA" id="ARBA00022679"/>
    </source>
</evidence>
<keyword evidence="2 5" id="KW-0489">Methyltransferase</keyword>
<feature type="binding site" evidence="5">
    <location>
        <position position="59"/>
    </location>
    <ligand>
        <name>S-adenosyl-L-methionine</name>
        <dbReference type="ChEBI" id="CHEBI:59789"/>
    </ligand>
</feature>
<evidence type="ECO:0000256" key="6">
    <source>
        <dbReference type="SAM" id="MobiDB-lite"/>
    </source>
</evidence>
<proteinExistence type="inferred from homology"/>
<accession>A0ABP0ZHF3</accession>
<dbReference type="Pfam" id="PF10294">
    <property type="entry name" value="Methyltransf_16"/>
    <property type="match status" value="1"/>
</dbReference>
<keyword evidence="4 5" id="KW-0949">S-adenosyl-L-methionine</keyword>
<evidence type="ECO:0000256" key="4">
    <source>
        <dbReference type="ARBA" id="ARBA00022691"/>
    </source>
</evidence>
<evidence type="ECO:0000256" key="5">
    <source>
        <dbReference type="HAMAP-Rule" id="MF_03223"/>
    </source>
</evidence>
<comment type="similarity">
    <text evidence="5">Belongs to the class I-like SAM-binding methyltransferase superfamily. EFM7 family.</text>
</comment>
<dbReference type="PROSITE" id="PS51560">
    <property type="entry name" value="SAM_MT_NNT1"/>
    <property type="match status" value="1"/>
</dbReference>
<evidence type="ECO:0000313" key="8">
    <source>
        <dbReference type="Proteomes" id="UP001497383"/>
    </source>
</evidence>
<dbReference type="EMBL" id="OZ022406">
    <property type="protein sequence ID" value="CAK9437107.1"/>
    <property type="molecule type" value="Genomic_DNA"/>
</dbReference>
<dbReference type="HAMAP" id="MF_03223">
    <property type="entry name" value="Methyltr_EFM7"/>
    <property type="match status" value="1"/>
</dbReference>
<evidence type="ECO:0000256" key="2">
    <source>
        <dbReference type="ARBA" id="ARBA00022603"/>
    </source>
</evidence>
<dbReference type="InterPro" id="IPR025784">
    <property type="entry name" value="EFM7"/>
</dbReference>
<dbReference type="GeneID" id="92206729"/>
<sequence length="268" mass="30476">MSDDEVSIEGGLFEEPDGFLPSPPQSHFATYKRKTPKAHPEEITMKLVGKSPLWGHLLWNAGIYTADYLDRHAEELVRGKRVLELGAAAALPSLICAVNGAAQVVATDYPDPDLIDHIKFSFDNLEKRNSNHGDNGGISEYKVCGYIWGNNVAEAIYGEDKRELHEDEKFDLIILSDLIFNHTEHHRLLKACRESCKHNGKCLVVFSPHRAKLLQEDLSFFATCTQYQFEAEKIEMVNMTPMFVEDEETAEVRSRVYAYFLIPTWKIE</sequence>
<dbReference type="PANTHER" id="PTHR14614">
    <property type="entry name" value="HEPATOCELLULAR CARCINOMA-ASSOCIATED ANTIGEN"/>
    <property type="match status" value="1"/>
</dbReference>
<reference evidence="7 8" key="1">
    <citation type="submission" date="2024-03" db="EMBL/GenBank/DDBJ databases">
        <authorList>
            <person name="Brejova B."/>
        </authorList>
    </citation>
    <scope>NUCLEOTIDE SEQUENCE [LARGE SCALE GENOMIC DNA]</scope>
    <source>
        <strain evidence="7 8">CBS 14171</strain>
    </source>
</reference>
<feature type="binding site" evidence="5">
    <location>
        <position position="176"/>
    </location>
    <ligand>
        <name>S-adenosyl-L-methionine</name>
        <dbReference type="ChEBI" id="CHEBI:59789"/>
    </ligand>
</feature>
<dbReference type="InterPro" id="IPR019410">
    <property type="entry name" value="Methyltransf_16"/>
</dbReference>
<keyword evidence="8" id="KW-1185">Reference proteome</keyword>
<feature type="binding site" evidence="5">
    <location>
        <begin position="86"/>
        <end position="88"/>
    </location>
    <ligand>
        <name>S-adenosyl-L-methionine</name>
        <dbReference type="ChEBI" id="CHEBI:59789"/>
    </ligand>
</feature>
<evidence type="ECO:0000256" key="1">
    <source>
        <dbReference type="ARBA" id="ARBA00022490"/>
    </source>
</evidence>
<dbReference type="InterPro" id="IPR029063">
    <property type="entry name" value="SAM-dependent_MTases_sf"/>
</dbReference>
<keyword evidence="3 5" id="KW-0808">Transferase</keyword>
<comment type="function">
    <text evidence="5">S-adenosyl-L-methionine-dependent protein methyltransferase that trimethylates the N-terminal glycine 'Gly-2' of elongation factor 1-alpha, before also catalyzing the mono- and dimethylation of 'Lys-3'.</text>
</comment>
<evidence type="ECO:0000313" key="7">
    <source>
        <dbReference type="EMBL" id="CAK9437107.1"/>
    </source>
</evidence>
<dbReference type="SUPFAM" id="SSF53335">
    <property type="entry name" value="S-adenosyl-L-methionine-dependent methyltransferases"/>
    <property type="match status" value="1"/>
</dbReference>
<dbReference type="CDD" id="cd02440">
    <property type="entry name" value="AdoMet_MTases"/>
    <property type="match status" value="1"/>
</dbReference>
<protein>
    <recommendedName>
        <fullName evidence="5">Protein N-terminal and lysine N-methyltransferase EFM7</fullName>
        <ecNumber evidence="5">2.1.1.-</ecNumber>
    </recommendedName>
    <alternativeName>
        <fullName evidence="5">Elongation factor methyltransferase 7</fullName>
    </alternativeName>
</protein>
<dbReference type="PANTHER" id="PTHR14614:SF10">
    <property type="entry name" value="PROTEIN N-TERMINAL AND LYSINE N-METHYLTRANSFERASE EFM7"/>
    <property type="match status" value="1"/>
</dbReference>
<comment type="subcellular location">
    <subcellularLocation>
        <location evidence="5">Cytoplasm</location>
    </subcellularLocation>
</comment>
<gene>
    <name evidence="5" type="primary">EFM7</name>
    <name evidence="7" type="ORF">LODBEIA_P15330</name>
</gene>
<dbReference type="RefSeq" id="XP_066828471.1">
    <property type="nucleotide sequence ID" value="XM_066971432.1"/>
</dbReference>
<feature type="binding site" evidence="5">
    <location>
        <position position="108"/>
    </location>
    <ligand>
        <name>S-adenosyl-L-methionine</name>
        <dbReference type="ChEBI" id="CHEBI:59789"/>
    </ligand>
</feature>
<keyword evidence="1 5" id="KW-0963">Cytoplasm</keyword>
<dbReference type="EC" id="2.1.1.-" evidence="5"/>
<feature type="binding site" evidence="5">
    <location>
        <position position="148"/>
    </location>
    <ligand>
        <name>S-adenosyl-L-methionine</name>
        <dbReference type="ChEBI" id="CHEBI:59789"/>
    </ligand>
</feature>
<dbReference type="Gene3D" id="3.40.50.150">
    <property type="entry name" value="Vaccinia Virus protein VP39"/>
    <property type="match status" value="1"/>
</dbReference>
<name>A0ABP0ZHF3_9ASCO</name>
<dbReference type="Proteomes" id="UP001497383">
    <property type="component" value="Chromosome 2"/>
</dbReference>
<feature type="region of interest" description="Disordered" evidence="6">
    <location>
        <begin position="12"/>
        <end position="35"/>
    </location>
</feature>
<organism evidence="7 8">
    <name type="scientific">Lodderomyces beijingensis</name>
    <dbReference type="NCBI Taxonomy" id="1775926"/>
    <lineage>
        <taxon>Eukaryota</taxon>
        <taxon>Fungi</taxon>
        <taxon>Dikarya</taxon>
        <taxon>Ascomycota</taxon>
        <taxon>Saccharomycotina</taxon>
        <taxon>Pichiomycetes</taxon>
        <taxon>Debaryomycetaceae</taxon>
        <taxon>Candida/Lodderomyces clade</taxon>
        <taxon>Lodderomyces</taxon>
    </lineage>
</organism>